<reference evidence="3" key="1">
    <citation type="submission" date="2016-10" db="EMBL/GenBank/DDBJ databases">
        <authorList>
            <person name="Varghese N."/>
            <person name="Submissions S."/>
        </authorList>
    </citation>
    <scope>NUCLEOTIDE SEQUENCE [LARGE SCALE GENOMIC DNA]</scope>
    <source>
        <strain evidence="3">CGMCC 1.3431</strain>
    </source>
</reference>
<gene>
    <name evidence="2" type="ORF">SAMN02927928_1665</name>
</gene>
<keyword evidence="3" id="KW-1185">Reference proteome</keyword>
<protein>
    <submittedName>
        <fullName evidence="2">Gluconate 2-dehydrogenase subunit 3</fullName>
    </submittedName>
</protein>
<dbReference type="STRING" id="260084.SAMN02927928_1665"/>
<dbReference type="PROSITE" id="PS51318">
    <property type="entry name" value="TAT"/>
    <property type="match status" value="1"/>
</dbReference>
<dbReference type="InterPro" id="IPR027056">
    <property type="entry name" value="Gluconate_2DH_su3"/>
</dbReference>
<organism evidence="2 3">
    <name type="scientific">Asticcacaulis taihuensis</name>
    <dbReference type="NCBI Taxonomy" id="260084"/>
    <lineage>
        <taxon>Bacteria</taxon>
        <taxon>Pseudomonadati</taxon>
        <taxon>Pseudomonadota</taxon>
        <taxon>Alphaproteobacteria</taxon>
        <taxon>Caulobacterales</taxon>
        <taxon>Caulobacteraceae</taxon>
        <taxon>Asticcacaulis</taxon>
    </lineage>
</organism>
<keyword evidence="1" id="KW-0472">Membrane</keyword>
<dbReference type="OrthoDB" id="6385145at2"/>
<evidence type="ECO:0000313" key="2">
    <source>
        <dbReference type="EMBL" id="SCW53115.1"/>
    </source>
</evidence>
<sequence>MAHDHSRIDRRGLLTGILAMVGGVAVAPIARAMQAGMDPGYTPANPFMTADQRALTAAVSERIIPTTDTPGAIAAEVPAFIEMMLSEWYWPGERDLVMGGLAAIDAAARKTHGKPFAAIMSEQQDAILTSAMNQTLPDAPADSFEHLRQLVIFGYYSSEIGCTVERVYLPVPGRYDGAYPYSEVNRVFSS</sequence>
<accession>A0A1G4R914</accession>
<dbReference type="Proteomes" id="UP000199150">
    <property type="component" value="Unassembled WGS sequence"/>
</dbReference>
<dbReference type="AlphaFoldDB" id="A0A1G4R914"/>
<dbReference type="Pfam" id="PF13618">
    <property type="entry name" value="Gluconate_2-dh3"/>
    <property type="match status" value="1"/>
</dbReference>
<dbReference type="RefSeq" id="WP_090646346.1">
    <property type="nucleotide sequence ID" value="NZ_CBCRYE010000004.1"/>
</dbReference>
<keyword evidence="1" id="KW-1133">Transmembrane helix</keyword>
<evidence type="ECO:0000313" key="3">
    <source>
        <dbReference type="Proteomes" id="UP000199150"/>
    </source>
</evidence>
<keyword evidence="1" id="KW-0812">Transmembrane</keyword>
<evidence type="ECO:0000256" key="1">
    <source>
        <dbReference type="SAM" id="Phobius"/>
    </source>
</evidence>
<dbReference type="InterPro" id="IPR006311">
    <property type="entry name" value="TAT_signal"/>
</dbReference>
<proteinExistence type="predicted"/>
<feature type="transmembrane region" description="Helical" evidence="1">
    <location>
        <begin position="12"/>
        <end position="30"/>
    </location>
</feature>
<dbReference type="EMBL" id="FMTS01000002">
    <property type="protein sequence ID" value="SCW53115.1"/>
    <property type="molecule type" value="Genomic_DNA"/>
</dbReference>
<name>A0A1G4R914_9CAUL</name>